<dbReference type="EMBL" id="CP009438">
    <property type="protein sequence ID" value="AIR96442.1"/>
    <property type="molecule type" value="Genomic_DNA"/>
</dbReference>
<evidence type="ECO:0000313" key="3">
    <source>
        <dbReference type="Proteomes" id="UP000029482"/>
    </source>
</evidence>
<gene>
    <name evidence="2" type="ORF">SGLAU_02070</name>
</gene>
<sequence>MRGGGKWGQEWGPWSASDQVVSQPREECADDCDTGGDWARTGSIRPLGGGIRTRCRVRIHRSTTPGRSRGNAGRHVPRPGGRHADRPDADGAGAAFLYAGGAGCRLPVGGGAAGGLRVRRWGEVRPSCTPVGRGTASLYAGGAGGTLAVTDGAGKPLLAPRRGERPPGAHARPAGRPDGHGPGDRHGGARRPAGRAPVPPRQARRTAAQSASALAGGEDHGTRVVPGRAQAPRDHVRPLPRRPAGGAPPQRAFTPAATAPARSAAPSRAGPGDPGGSGIRRRRR</sequence>
<evidence type="ECO:0000256" key="1">
    <source>
        <dbReference type="SAM" id="MobiDB-lite"/>
    </source>
</evidence>
<proteinExistence type="predicted"/>
<keyword evidence="3" id="KW-1185">Reference proteome</keyword>
<feature type="compositionally biased region" description="Low complexity" evidence="1">
    <location>
        <begin position="242"/>
        <end position="271"/>
    </location>
</feature>
<dbReference type="KEGG" id="sgu:SGLAU_02070"/>
<evidence type="ECO:0000313" key="2">
    <source>
        <dbReference type="EMBL" id="AIR96442.1"/>
    </source>
</evidence>
<feature type="region of interest" description="Disordered" evidence="1">
    <location>
        <begin position="138"/>
        <end position="284"/>
    </location>
</feature>
<feature type="compositionally biased region" description="Basic and acidic residues" evidence="1">
    <location>
        <begin position="175"/>
        <end position="187"/>
    </location>
</feature>
<name>A0A089WYE0_STRGA</name>
<reference evidence="3" key="1">
    <citation type="journal article" date="2015" name="J. Biotechnol.">
        <title>Complete genome sequence of the actinobacterium Streptomyces glaucescens GLA.O (DSM 40922) consisting of a linear chromosome and one linear plasmid.</title>
        <authorList>
            <person name="Ortseifen V."/>
            <person name="Winkler A."/>
            <person name="Albersmeier A."/>
            <person name="Wendler S."/>
            <person name="Puhler A."/>
            <person name="Kalinowski J."/>
            <person name="Ruckert C."/>
        </authorList>
    </citation>
    <scope>NUCLEOTIDE SEQUENCE [LARGE SCALE GENOMIC DNA]</scope>
    <source>
        <strain evidence="3">DSM 40922 / GLA O</strain>
    </source>
</reference>
<accession>A0A089WYE0</accession>
<feature type="region of interest" description="Disordered" evidence="1">
    <location>
        <begin position="1"/>
        <end position="92"/>
    </location>
</feature>
<dbReference type="HOGENOM" id="CLU_979748_0_0_11"/>
<organism evidence="2 3">
    <name type="scientific">Streptomyces glaucescens</name>
    <dbReference type="NCBI Taxonomy" id="1907"/>
    <lineage>
        <taxon>Bacteria</taxon>
        <taxon>Bacillati</taxon>
        <taxon>Actinomycetota</taxon>
        <taxon>Actinomycetes</taxon>
        <taxon>Kitasatosporales</taxon>
        <taxon>Streptomycetaceae</taxon>
        <taxon>Streptomyces</taxon>
    </lineage>
</organism>
<dbReference type="AlphaFoldDB" id="A0A089WYE0"/>
<dbReference type="Proteomes" id="UP000029482">
    <property type="component" value="Chromosome"/>
</dbReference>
<feature type="compositionally biased region" description="Low complexity" evidence="1">
    <location>
        <begin position="205"/>
        <end position="216"/>
    </location>
</feature>
<protein>
    <submittedName>
        <fullName evidence="2">Uncharacterized protein</fullName>
    </submittedName>
</protein>